<comment type="caution">
    <text evidence="2">The sequence shown here is derived from an EMBL/GenBank/DDBJ whole genome shotgun (WGS) entry which is preliminary data.</text>
</comment>
<organism evidence="2 3">
    <name type="scientific">Paracholeplasma manati</name>
    <dbReference type="NCBI Taxonomy" id="591373"/>
    <lineage>
        <taxon>Bacteria</taxon>
        <taxon>Bacillati</taxon>
        <taxon>Mycoplasmatota</taxon>
        <taxon>Mollicutes</taxon>
        <taxon>Acholeplasmatales</taxon>
        <taxon>Acholeplasmataceae</taxon>
        <taxon>Paracholeplasma</taxon>
    </lineage>
</organism>
<protein>
    <submittedName>
        <fullName evidence="2">DUF1292 domain-containing protein</fullName>
    </submittedName>
</protein>
<evidence type="ECO:0000256" key="1">
    <source>
        <dbReference type="SAM" id="MobiDB-lite"/>
    </source>
</evidence>
<evidence type="ECO:0000313" key="3">
    <source>
        <dbReference type="Proteomes" id="UP001177160"/>
    </source>
</evidence>
<dbReference type="EMBL" id="JAOVQM010000002">
    <property type="protein sequence ID" value="MCV2232009.1"/>
    <property type="molecule type" value="Genomic_DNA"/>
</dbReference>
<reference evidence="2" key="1">
    <citation type="submission" date="2022-09" db="EMBL/GenBank/DDBJ databases">
        <title>Novel Mycoplasma species identified in domestic and wild animals.</title>
        <authorList>
            <person name="Volokhov D.V."/>
            <person name="Furtak V.A."/>
            <person name="Zagorodnyaya T.A."/>
        </authorList>
    </citation>
    <scope>NUCLEOTIDE SEQUENCE</scope>
    <source>
        <strain evidence="2">Oakley</strain>
    </source>
</reference>
<proteinExistence type="predicted"/>
<feature type="compositionally biased region" description="Acidic residues" evidence="1">
    <location>
        <begin position="80"/>
        <end position="97"/>
    </location>
</feature>
<accession>A0ABT2Y5J2</accession>
<gene>
    <name evidence="2" type="ORF">N7548_04120</name>
</gene>
<dbReference type="Pfam" id="PF06949">
    <property type="entry name" value="DUF1292"/>
    <property type="match status" value="1"/>
</dbReference>
<dbReference type="Proteomes" id="UP001177160">
    <property type="component" value="Unassembled WGS sequence"/>
</dbReference>
<name>A0ABT2Y5J2_9MOLU</name>
<keyword evidence="3" id="KW-1185">Reference proteome</keyword>
<sequence>MDDNKLTIIYDGEEVMADILFTHYSEQTEKNYVVFQFSDRDEVSAAVFVETENGEGYFEDVQTDEEWEMLDELLQNYLGDDQDDEDAQDDEDESDED</sequence>
<dbReference type="InterPro" id="IPR009711">
    <property type="entry name" value="UPF0473"/>
</dbReference>
<dbReference type="RefSeq" id="WP_263608168.1">
    <property type="nucleotide sequence ID" value="NZ_JAOVQM010000002.1"/>
</dbReference>
<feature type="region of interest" description="Disordered" evidence="1">
    <location>
        <begin position="78"/>
        <end position="97"/>
    </location>
</feature>
<evidence type="ECO:0000313" key="2">
    <source>
        <dbReference type="EMBL" id="MCV2232009.1"/>
    </source>
</evidence>